<gene>
    <name evidence="2" type="ORF">A6M23_13790</name>
</gene>
<dbReference type="SUPFAM" id="SSF46955">
    <property type="entry name" value="Putative DNA-binding domain"/>
    <property type="match status" value="1"/>
</dbReference>
<evidence type="ECO:0000259" key="1">
    <source>
        <dbReference type="Pfam" id="PF12728"/>
    </source>
</evidence>
<evidence type="ECO:0000313" key="3">
    <source>
        <dbReference type="Proteomes" id="UP000095008"/>
    </source>
</evidence>
<accession>A0A1C2J3Y6</accession>
<feature type="domain" description="Helix-turn-helix" evidence="1">
    <location>
        <begin position="4"/>
        <end position="55"/>
    </location>
</feature>
<evidence type="ECO:0000313" key="2">
    <source>
        <dbReference type="EMBL" id="OCX70603.1"/>
    </source>
</evidence>
<organism evidence="2 3">
    <name type="scientific">Acidithiobacillus thiooxidans</name>
    <name type="common">Thiobacillus thiooxidans</name>
    <dbReference type="NCBI Taxonomy" id="930"/>
    <lineage>
        <taxon>Bacteria</taxon>
        <taxon>Pseudomonadati</taxon>
        <taxon>Pseudomonadota</taxon>
        <taxon>Acidithiobacillia</taxon>
        <taxon>Acidithiobacillales</taxon>
        <taxon>Acidithiobacillaceae</taxon>
        <taxon>Acidithiobacillus</taxon>
    </lineage>
</organism>
<proteinExistence type="predicted"/>
<protein>
    <recommendedName>
        <fullName evidence="1">Helix-turn-helix domain-containing protein</fullName>
    </recommendedName>
</protein>
<dbReference type="EMBL" id="LWRY01000160">
    <property type="protein sequence ID" value="OCX70603.1"/>
    <property type="molecule type" value="Genomic_DNA"/>
</dbReference>
<dbReference type="Pfam" id="PF12728">
    <property type="entry name" value="HTH_17"/>
    <property type="match status" value="1"/>
</dbReference>
<name>A0A1C2J3Y6_ACITH</name>
<comment type="caution">
    <text evidence="2">The sequence shown here is derived from an EMBL/GenBank/DDBJ whole genome shotgun (WGS) entry which is preliminary data.</text>
</comment>
<dbReference type="InterPro" id="IPR009061">
    <property type="entry name" value="DNA-bd_dom_put_sf"/>
</dbReference>
<dbReference type="AlphaFoldDB" id="A0A1C2J3Y6"/>
<dbReference type="InterPro" id="IPR041657">
    <property type="entry name" value="HTH_17"/>
</dbReference>
<keyword evidence="3" id="KW-1185">Reference proteome</keyword>
<dbReference type="RefSeq" id="WP_031572952.1">
    <property type="nucleotide sequence ID" value="NZ_JABBDW010000019.1"/>
</dbReference>
<dbReference type="GeneID" id="60696762"/>
<dbReference type="Proteomes" id="UP000095008">
    <property type="component" value="Unassembled WGS sequence"/>
</dbReference>
<sequence>MDDLLTIEDLARVLRLNPRTVQNRRPEDLPPAIILPGTKRSRRWREKDVARWLAELPATVVAPESALDSFPRRGRPRKVV</sequence>
<dbReference type="OrthoDB" id="6903130at2"/>
<reference evidence="2" key="1">
    <citation type="journal article" date="2016" name="Int. J. Mol. Sci.">
        <title>Comparative genomics of the extreme acidophile Acidithiobacillus thiooxidans reveals intraspecific divergence and niche adaptation.</title>
        <authorList>
            <person name="Zhang X."/>
            <person name="Feng X."/>
            <person name="Tao J."/>
            <person name="Ma L."/>
            <person name="Xiao Y."/>
            <person name="Liang Y."/>
            <person name="Liu X."/>
            <person name="Yin H."/>
        </authorList>
    </citation>
    <scope>NUCLEOTIDE SEQUENCE [LARGE SCALE GENOMIC DNA]</scope>
    <source>
        <strain evidence="2">DXS-W</strain>
    </source>
</reference>